<dbReference type="Proteomes" id="UP000800200">
    <property type="component" value="Unassembled WGS sequence"/>
</dbReference>
<evidence type="ECO:0000313" key="3">
    <source>
        <dbReference type="Proteomes" id="UP000800200"/>
    </source>
</evidence>
<evidence type="ECO:0000313" key="2">
    <source>
        <dbReference type="EMBL" id="KAF2183340.1"/>
    </source>
</evidence>
<evidence type="ECO:0000256" key="1">
    <source>
        <dbReference type="SAM" id="MobiDB-lite"/>
    </source>
</evidence>
<feature type="compositionally biased region" description="Polar residues" evidence="1">
    <location>
        <begin position="15"/>
        <end position="53"/>
    </location>
</feature>
<dbReference type="EMBL" id="ML994643">
    <property type="protein sequence ID" value="KAF2183340.1"/>
    <property type="molecule type" value="Genomic_DNA"/>
</dbReference>
<feature type="region of interest" description="Disordered" evidence="1">
    <location>
        <begin position="1"/>
        <end position="53"/>
    </location>
</feature>
<gene>
    <name evidence="2" type="ORF">K469DRAFT_710859</name>
</gene>
<protein>
    <submittedName>
        <fullName evidence="2">Uncharacterized protein</fullName>
    </submittedName>
</protein>
<feature type="compositionally biased region" description="Basic residues" evidence="1">
    <location>
        <begin position="1"/>
        <end position="11"/>
    </location>
</feature>
<sequence length="114" mass="12617">MPFSSLKKKLQSKLNPTNTSSTPEITTSSASPVSGTSNPADTTQNPQISDAVSKTILTNELTDKEMKLETAMGVSDKEKKAAAEERRKYVKEYLRRNQQSHAYMMGGINSYTRI</sequence>
<name>A0A6A6DZH2_9PEZI</name>
<reference evidence="2" key="1">
    <citation type="journal article" date="2020" name="Stud. Mycol.">
        <title>101 Dothideomycetes genomes: a test case for predicting lifestyles and emergence of pathogens.</title>
        <authorList>
            <person name="Haridas S."/>
            <person name="Albert R."/>
            <person name="Binder M."/>
            <person name="Bloem J."/>
            <person name="Labutti K."/>
            <person name="Salamov A."/>
            <person name="Andreopoulos B."/>
            <person name="Baker S."/>
            <person name="Barry K."/>
            <person name="Bills G."/>
            <person name="Bluhm B."/>
            <person name="Cannon C."/>
            <person name="Castanera R."/>
            <person name="Culley D."/>
            <person name="Daum C."/>
            <person name="Ezra D."/>
            <person name="Gonzalez J."/>
            <person name="Henrissat B."/>
            <person name="Kuo A."/>
            <person name="Liang C."/>
            <person name="Lipzen A."/>
            <person name="Lutzoni F."/>
            <person name="Magnuson J."/>
            <person name="Mondo S."/>
            <person name="Nolan M."/>
            <person name="Ohm R."/>
            <person name="Pangilinan J."/>
            <person name="Park H.-J."/>
            <person name="Ramirez L."/>
            <person name="Alfaro M."/>
            <person name="Sun H."/>
            <person name="Tritt A."/>
            <person name="Yoshinaga Y."/>
            <person name="Zwiers L.-H."/>
            <person name="Turgeon B."/>
            <person name="Goodwin S."/>
            <person name="Spatafora J."/>
            <person name="Crous P."/>
            <person name="Grigoriev I."/>
        </authorList>
    </citation>
    <scope>NUCLEOTIDE SEQUENCE</scope>
    <source>
        <strain evidence="2">CBS 207.26</strain>
    </source>
</reference>
<proteinExistence type="predicted"/>
<dbReference type="AlphaFoldDB" id="A0A6A6DZH2"/>
<accession>A0A6A6DZH2</accession>
<keyword evidence="3" id="KW-1185">Reference proteome</keyword>
<organism evidence="2 3">
    <name type="scientific">Zopfia rhizophila CBS 207.26</name>
    <dbReference type="NCBI Taxonomy" id="1314779"/>
    <lineage>
        <taxon>Eukaryota</taxon>
        <taxon>Fungi</taxon>
        <taxon>Dikarya</taxon>
        <taxon>Ascomycota</taxon>
        <taxon>Pezizomycotina</taxon>
        <taxon>Dothideomycetes</taxon>
        <taxon>Dothideomycetes incertae sedis</taxon>
        <taxon>Zopfiaceae</taxon>
        <taxon>Zopfia</taxon>
    </lineage>
</organism>